<dbReference type="InterPro" id="IPR037522">
    <property type="entry name" value="HD_GYP_dom"/>
</dbReference>
<dbReference type="CDD" id="cd00077">
    <property type="entry name" value="HDc"/>
    <property type="match status" value="1"/>
</dbReference>
<evidence type="ECO:0000313" key="3">
    <source>
        <dbReference type="EMBL" id="PNT98651.1"/>
    </source>
</evidence>
<dbReference type="Gene3D" id="1.10.3210.10">
    <property type="entry name" value="Hypothetical protein af1432"/>
    <property type="match status" value="1"/>
</dbReference>
<evidence type="ECO:0000313" key="4">
    <source>
        <dbReference type="Proteomes" id="UP000236151"/>
    </source>
</evidence>
<keyword evidence="1" id="KW-0472">Membrane</keyword>
<dbReference type="Pfam" id="PF13185">
    <property type="entry name" value="GAF_2"/>
    <property type="match status" value="1"/>
</dbReference>
<dbReference type="KEGG" id="cthd:CDO33_18015"/>
<dbReference type="PANTHER" id="PTHR45228">
    <property type="entry name" value="CYCLIC DI-GMP PHOSPHODIESTERASE TM_0186-RELATED"/>
    <property type="match status" value="1"/>
</dbReference>
<feature type="transmembrane region" description="Helical" evidence="1">
    <location>
        <begin position="21"/>
        <end position="45"/>
    </location>
</feature>
<dbReference type="InterPro" id="IPR052020">
    <property type="entry name" value="Cyclic_di-GMP/3'3'-cGAMP_PDE"/>
</dbReference>
<dbReference type="InterPro" id="IPR003018">
    <property type="entry name" value="GAF"/>
</dbReference>
<sequence>MGEASLVSDMERTSALVKKKAVLIFGIIITAAICLAAIMIVLIGGGKADVYMDVPRSLIVCLAAASVLLVVIAGAMLLKLCRQIINLWNAVFESISSVAAQKEINTLPKKKEPNPAILVESSDTSKLDKLISLISNINRSHSFEEVLKYIYSAFKAFVPYEYIGIALIKEDGKTLEAAYGISDGTIKGLPEGLLGRKVDIHKTSLGKVVETGNARIINDLEKYTYGKPIKEYNSIIMSAGICSSITLPLVIGTKPVGIIFFSSTRKNAYTEEHAAFLETVASSIAISFEKNIFVDDLLYSSVLALAKLAEARDEDTGEHMERMRVYAREIAILLHQDEEYSNEISPGFIKNIERFSPMHDIGKVGIRDGILLKPGKLTDEELEEMKHHTVYGAEVLRAADQHMARNGNSLFKPGIEIAESHHEKWDGTGYPYGKKGEEIPLSARIVAVADVFDALTSKRPYKEAYSFDEAFEMILNESGKHFDPGIIRVFGKNRERIHSIYKSFLTAGKFP</sequence>
<dbReference type="SMART" id="SM00471">
    <property type="entry name" value="HDc"/>
    <property type="match status" value="1"/>
</dbReference>
<dbReference type="PANTHER" id="PTHR45228:SF5">
    <property type="entry name" value="CYCLIC DI-GMP PHOSPHODIESTERASE VC_1348-RELATED"/>
    <property type="match status" value="1"/>
</dbReference>
<feature type="transmembrane region" description="Helical" evidence="1">
    <location>
        <begin position="57"/>
        <end position="78"/>
    </location>
</feature>
<proteinExistence type="predicted"/>
<evidence type="ECO:0000259" key="2">
    <source>
        <dbReference type="PROSITE" id="PS51832"/>
    </source>
</evidence>
<dbReference type="Proteomes" id="UP000236151">
    <property type="component" value="Unassembled WGS sequence"/>
</dbReference>
<evidence type="ECO:0000256" key="1">
    <source>
        <dbReference type="SAM" id="Phobius"/>
    </source>
</evidence>
<dbReference type="InterPro" id="IPR029016">
    <property type="entry name" value="GAF-like_dom_sf"/>
</dbReference>
<name>A0A2K2FDH4_9CLOT</name>
<dbReference type="SUPFAM" id="SSF109604">
    <property type="entry name" value="HD-domain/PDEase-like"/>
    <property type="match status" value="1"/>
</dbReference>
<dbReference type="AlphaFoldDB" id="A0A2K2FDH4"/>
<dbReference type="PROSITE" id="PS51832">
    <property type="entry name" value="HD_GYP"/>
    <property type="match status" value="1"/>
</dbReference>
<accession>A0A2K2FDH4</accession>
<dbReference type="InterPro" id="IPR003607">
    <property type="entry name" value="HD/PDEase_dom"/>
</dbReference>
<gene>
    <name evidence="3" type="ORF">CDQ84_10430</name>
</gene>
<keyword evidence="1" id="KW-0812">Transmembrane</keyword>
<dbReference type="Gene3D" id="3.30.450.40">
    <property type="match status" value="1"/>
</dbReference>
<keyword evidence="4" id="KW-1185">Reference proteome</keyword>
<organism evidence="3 4">
    <name type="scientific">Clostridium thermosuccinogenes</name>
    <dbReference type="NCBI Taxonomy" id="84032"/>
    <lineage>
        <taxon>Bacteria</taxon>
        <taxon>Bacillati</taxon>
        <taxon>Bacillota</taxon>
        <taxon>Clostridia</taxon>
        <taxon>Eubacteriales</taxon>
        <taxon>Clostridiaceae</taxon>
        <taxon>Clostridium</taxon>
    </lineage>
</organism>
<dbReference type="Pfam" id="PF13487">
    <property type="entry name" value="HD_5"/>
    <property type="match status" value="1"/>
</dbReference>
<keyword evidence="1" id="KW-1133">Transmembrane helix</keyword>
<protein>
    <recommendedName>
        <fullName evidence="2">HD-GYP domain-containing protein</fullName>
    </recommendedName>
</protein>
<dbReference type="SUPFAM" id="SSF55781">
    <property type="entry name" value="GAF domain-like"/>
    <property type="match status" value="1"/>
</dbReference>
<reference evidence="4" key="1">
    <citation type="submission" date="2017-06" db="EMBL/GenBank/DDBJ databases">
        <title>Investigating the central metabolism of Clostridium thermosuccinogenes.</title>
        <authorList>
            <person name="Koendjbiharie J.G."/>
            <person name="Van Kranenburg R."/>
            <person name="Vriesendorp B."/>
        </authorList>
    </citation>
    <scope>NUCLEOTIDE SEQUENCE [LARGE SCALE GENOMIC DNA]</scope>
    <source>
        <strain evidence="4">DSM 5806</strain>
    </source>
</reference>
<dbReference type="EMBL" id="NIOJ01000025">
    <property type="protein sequence ID" value="PNT98651.1"/>
    <property type="molecule type" value="Genomic_DNA"/>
</dbReference>
<feature type="domain" description="HD-GYP" evidence="2">
    <location>
        <begin position="294"/>
        <end position="506"/>
    </location>
</feature>
<comment type="caution">
    <text evidence="3">The sequence shown here is derived from an EMBL/GenBank/DDBJ whole genome shotgun (WGS) entry which is preliminary data.</text>
</comment>